<organism evidence="19 20">
    <name type="scientific">Prunus dulcis</name>
    <name type="common">Almond</name>
    <name type="synonym">Amygdalus dulcis</name>
    <dbReference type="NCBI Taxonomy" id="3755"/>
    <lineage>
        <taxon>Eukaryota</taxon>
        <taxon>Viridiplantae</taxon>
        <taxon>Streptophyta</taxon>
        <taxon>Embryophyta</taxon>
        <taxon>Tracheophyta</taxon>
        <taxon>Spermatophyta</taxon>
        <taxon>Magnoliopsida</taxon>
        <taxon>eudicotyledons</taxon>
        <taxon>Gunneridae</taxon>
        <taxon>Pentapetalae</taxon>
        <taxon>rosids</taxon>
        <taxon>fabids</taxon>
        <taxon>Rosales</taxon>
        <taxon>Rosaceae</taxon>
        <taxon>Amygdaloideae</taxon>
        <taxon>Amygdaleae</taxon>
        <taxon>Prunus</taxon>
    </lineage>
</organism>
<feature type="region of interest" description="Disordered" evidence="16">
    <location>
        <begin position="559"/>
        <end position="590"/>
    </location>
</feature>
<evidence type="ECO:0000256" key="16">
    <source>
        <dbReference type="SAM" id="MobiDB-lite"/>
    </source>
</evidence>
<evidence type="ECO:0000256" key="4">
    <source>
        <dbReference type="ARBA" id="ARBA00004123"/>
    </source>
</evidence>
<dbReference type="Pfam" id="PF03031">
    <property type="entry name" value="NIF"/>
    <property type="match status" value="1"/>
</dbReference>
<evidence type="ECO:0000256" key="14">
    <source>
        <dbReference type="ARBA" id="ARBA00048336"/>
    </source>
</evidence>
<keyword evidence="9 15" id="KW-0694">RNA-binding</keyword>
<feature type="domain" description="DRBM" evidence="17">
    <location>
        <begin position="714"/>
        <end position="780"/>
    </location>
</feature>
<evidence type="ECO:0000313" key="20">
    <source>
        <dbReference type="Proteomes" id="UP000327085"/>
    </source>
</evidence>
<dbReference type="SUPFAM" id="SSF56784">
    <property type="entry name" value="HAD-like"/>
    <property type="match status" value="1"/>
</dbReference>
<comment type="cofactor">
    <cofactor evidence="2">
        <name>Co(2+)</name>
        <dbReference type="ChEBI" id="CHEBI:48828"/>
    </cofactor>
</comment>
<dbReference type="SMART" id="SM00577">
    <property type="entry name" value="CPDc"/>
    <property type="match status" value="1"/>
</dbReference>
<evidence type="ECO:0000313" key="19">
    <source>
        <dbReference type="EMBL" id="VVA14225.1"/>
    </source>
</evidence>
<feature type="region of interest" description="Disordered" evidence="16">
    <location>
        <begin position="499"/>
        <end position="520"/>
    </location>
</feature>
<dbReference type="GO" id="GO:0008420">
    <property type="term" value="F:RNA polymerase II CTD heptapeptide repeat phosphatase activity"/>
    <property type="evidence" value="ECO:0007669"/>
    <property type="project" value="InterPro"/>
</dbReference>
<feature type="region of interest" description="Disordered" evidence="16">
    <location>
        <begin position="824"/>
        <end position="893"/>
    </location>
</feature>
<dbReference type="GO" id="GO:0046872">
    <property type="term" value="F:metal ion binding"/>
    <property type="evidence" value="ECO:0007669"/>
    <property type="project" value="UniProtKB-KW"/>
</dbReference>
<feature type="compositionally biased region" description="Polar residues" evidence="16">
    <location>
        <begin position="875"/>
        <end position="893"/>
    </location>
</feature>
<proteinExistence type="predicted"/>
<dbReference type="FunFam" id="3.40.50.1000:FF:000035">
    <property type="entry name" value="RNA polymerase II C-terminal domain phosphatase-like 1"/>
    <property type="match status" value="1"/>
</dbReference>
<evidence type="ECO:0000256" key="1">
    <source>
        <dbReference type="ARBA" id="ARBA00001936"/>
    </source>
</evidence>
<evidence type="ECO:0000256" key="2">
    <source>
        <dbReference type="ARBA" id="ARBA00001941"/>
    </source>
</evidence>
<keyword evidence="12" id="KW-0539">Nucleus</keyword>
<dbReference type="Gene3D" id="3.30.160.20">
    <property type="match status" value="1"/>
</dbReference>
<dbReference type="GO" id="GO:0009755">
    <property type="term" value="P:hormone-mediated signaling pathway"/>
    <property type="evidence" value="ECO:0007669"/>
    <property type="project" value="UniProtKB-ARBA"/>
</dbReference>
<dbReference type="GO" id="GO:0045892">
    <property type="term" value="P:negative regulation of DNA-templated transcription"/>
    <property type="evidence" value="ECO:0007669"/>
    <property type="project" value="UniProtKB-ARBA"/>
</dbReference>
<evidence type="ECO:0000256" key="7">
    <source>
        <dbReference type="ARBA" id="ARBA00022723"/>
    </source>
</evidence>
<evidence type="ECO:0000259" key="18">
    <source>
        <dbReference type="PROSITE" id="PS50969"/>
    </source>
</evidence>
<accession>A0A5E4EES1</accession>
<dbReference type="InterPro" id="IPR039189">
    <property type="entry name" value="Fcp1"/>
</dbReference>
<dbReference type="PROSITE" id="PS50969">
    <property type="entry name" value="FCP1"/>
    <property type="match status" value="1"/>
</dbReference>
<dbReference type="EMBL" id="CABIKO010000010">
    <property type="protein sequence ID" value="VVA14225.1"/>
    <property type="molecule type" value="Genomic_DNA"/>
</dbReference>
<gene>
    <name evidence="19" type="ORF">ALMOND_2B008708</name>
</gene>
<comment type="catalytic activity">
    <reaction evidence="14">
        <text>O-phospho-L-threonyl-[protein] + H2O = L-threonyl-[protein] + phosphate</text>
        <dbReference type="Rhea" id="RHEA:47004"/>
        <dbReference type="Rhea" id="RHEA-COMP:11060"/>
        <dbReference type="Rhea" id="RHEA-COMP:11605"/>
        <dbReference type="ChEBI" id="CHEBI:15377"/>
        <dbReference type="ChEBI" id="CHEBI:30013"/>
        <dbReference type="ChEBI" id="CHEBI:43474"/>
        <dbReference type="ChEBI" id="CHEBI:61977"/>
        <dbReference type="EC" id="3.1.3.16"/>
    </reaction>
</comment>
<feature type="compositionally biased region" description="Polar residues" evidence="16">
    <location>
        <begin position="670"/>
        <end position="700"/>
    </location>
</feature>
<reference evidence="20" key="1">
    <citation type="journal article" date="2020" name="Plant J.">
        <title>Transposons played a major role in the diversification between the closely related almond and peach genomes: results from the almond genome sequence.</title>
        <authorList>
            <person name="Alioto T."/>
            <person name="Alexiou K.G."/>
            <person name="Bardil A."/>
            <person name="Barteri F."/>
            <person name="Castanera R."/>
            <person name="Cruz F."/>
            <person name="Dhingra A."/>
            <person name="Duval H."/>
            <person name="Fernandez I Marti A."/>
            <person name="Frias L."/>
            <person name="Galan B."/>
            <person name="Garcia J.L."/>
            <person name="Howad W."/>
            <person name="Gomez-Garrido J."/>
            <person name="Gut M."/>
            <person name="Julca I."/>
            <person name="Morata J."/>
            <person name="Puigdomenech P."/>
            <person name="Ribeca P."/>
            <person name="Rubio Cabetas M.J."/>
            <person name="Vlasova A."/>
            <person name="Wirthensohn M."/>
            <person name="Garcia-Mas J."/>
            <person name="Gabaldon T."/>
            <person name="Casacuberta J.M."/>
            <person name="Arus P."/>
        </authorList>
    </citation>
    <scope>NUCLEOTIDE SEQUENCE [LARGE SCALE GENOMIC DNA]</scope>
    <source>
        <strain evidence="20">cv. Texas</strain>
    </source>
</reference>
<dbReference type="SUPFAM" id="SSF54768">
    <property type="entry name" value="dsRNA-binding domain-like"/>
    <property type="match status" value="1"/>
</dbReference>
<dbReference type="PANTHER" id="PTHR23081:SF24">
    <property type="entry name" value="RNA POLYMERASE II C-TERMINAL DOMAIN PHOSPHATASE-LIKE 2"/>
    <property type="match status" value="1"/>
</dbReference>
<keyword evidence="10" id="KW-0805">Transcription regulation</keyword>
<evidence type="ECO:0000256" key="3">
    <source>
        <dbReference type="ARBA" id="ARBA00001946"/>
    </source>
</evidence>
<dbReference type="GO" id="GO:0005634">
    <property type="term" value="C:nucleus"/>
    <property type="evidence" value="ECO:0007669"/>
    <property type="project" value="UniProtKB-SubCell"/>
</dbReference>
<keyword evidence="7" id="KW-0479">Metal-binding</keyword>
<keyword evidence="6" id="KW-0217">Developmental protein</keyword>
<comment type="cofactor">
    <cofactor evidence="1">
        <name>Mn(2+)</name>
        <dbReference type="ChEBI" id="CHEBI:29035"/>
    </cofactor>
</comment>
<evidence type="ECO:0000256" key="15">
    <source>
        <dbReference type="PROSITE-ProRule" id="PRU00266"/>
    </source>
</evidence>
<dbReference type="SMART" id="SM00358">
    <property type="entry name" value="DSRM"/>
    <property type="match status" value="1"/>
</dbReference>
<feature type="compositionally biased region" description="Low complexity" evidence="16">
    <location>
        <begin position="603"/>
        <end position="623"/>
    </location>
</feature>
<evidence type="ECO:0000256" key="9">
    <source>
        <dbReference type="ARBA" id="ARBA00022884"/>
    </source>
</evidence>
<comment type="catalytic activity">
    <reaction evidence="13">
        <text>O-phospho-L-seryl-[protein] + H2O = L-seryl-[protein] + phosphate</text>
        <dbReference type="Rhea" id="RHEA:20629"/>
        <dbReference type="Rhea" id="RHEA-COMP:9863"/>
        <dbReference type="Rhea" id="RHEA-COMP:11604"/>
        <dbReference type="ChEBI" id="CHEBI:15377"/>
        <dbReference type="ChEBI" id="CHEBI:29999"/>
        <dbReference type="ChEBI" id="CHEBI:43474"/>
        <dbReference type="ChEBI" id="CHEBI:83421"/>
        <dbReference type="EC" id="3.1.3.16"/>
    </reaction>
</comment>
<feature type="domain" description="FCP1 homology" evidence="18">
    <location>
        <begin position="133"/>
        <end position="384"/>
    </location>
</feature>
<feature type="region of interest" description="Disordered" evidence="16">
    <location>
        <begin position="602"/>
        <end position="627"/>
    </location>
</feature>
<feature type="compositionally biased region" description="Basic and acidic residues" evidence="16">
    <location>
        <begin position="657"/>
        <end position="666"/>
    </location>
</feature>
<dbReference type="CDD" id="cd10845">
    <property type="entry name" value="DSRM_RNAse_III_family"/>
    <property type="match status" value="1"/>
</dbReference>
<sequence>MSRLGFKSVVFHGDLCLGELDAIPVKDQKFQFPNNEIRINRISQQSERCPPLSILQTISSFSVRCKLESTSPVEQPHLINLHACCFYEFKTAVVVVGGEEIHLVAMPSKQKKFPCFWCYAVPVGLYSASLRMLNLRCLSIVFDLDETLIVANTMKSFDDRIEALRSWIARESDMVRIAGMSAEMKRYMDDRWLLKQYIDNDCVVDNGKVYKVQQEDVPPLSDNHEKIVRPIIRLPDKNIVLTRINPEIRDTSVLVRLRPAWEDLRSYLTAKGRKRFEVYVCTMAERDYALEMWRLLDPESHLIGSKQLLDRVVCVKTGSRKSLLNVFQHGVCHPKMAMVIDDRSKVWEDNDQSRVHVVPAFTPYYAPQAETASPVPVLCVARNVACNVRGCFFKEFDEILLRRISEVFYEDEVVNLPPAPDVSNYLMSEDAGLATNGNVNAPVSEGMNGGEVARRINQSDDKFGTDSVAHSLKNHAEARSDNSPAPVAILPNVVGAASSRPVMPSQKPGLLGPPVRRDSFSDRDYEMKRGLLGTNPGLDMRNQTSAELPHLSRIPAQMPASSIHAQGGWLVDDDNNRGPPSNRPSGFVQPPDIIKSEKLVHQNPFSPATPSSTPSGPSNRPSGFVQPPDIIKSEKLVHQNPFSPATPSSTPSGLLSHKSDVKREEVCSGQDLQKQNLPPPSQLSEAGASQNQASSFNRESQLESAKVNLLPSPLSIGVLQEIGRRCSSKVEFRSVVSTSNDLQFSVEVLFTGEKIGFGMGRTRKDAQQQAAENALHSLADKYVAYLAPRSGAVDRDIDKVSVGNENGFVLDIVGPELTELLREDGMPKESTSEAAEVEPGSTYITVSQQVQKRASSPRLLQSLPNKRLKEEILHGSQSLSSSRPQKNVPSDKP</sequence>
<evidence type="ECO:0000256" key="5">
    <source>
        <dbReference type="ARBA" id="ARBA00013081"/>
    </source>
</evidence>
<dbReference type="GO" id="GO:0003723">
    <property type="term" value="F:RNA binding"/>
    <property type="evidence" value="ECO:0007669"/>
    <property type="project" value="UniProtKB-UniRule"/>
</dbReference>
<feature type="compositionally biased region" description="Polar residues" evidence="16">
    <location>
        <begin position="842"/>
        <end position="864"/>
    </location>
</feature>
<dbReference type="InterPro" id="IPR023214">
    <property type="entry name" value="HAD_sf"/>
</dbReference>
<dbReference type="Proteomes" id="UP000327085">
    <property type="component" value="Chromosome 6"/>
</dbReference>
<dbReference type="PANTHER" id="PTHR23081">
    <property type="entry name" value="RNA POLYMERASE II CTD PHOSPHATASE"/>
    <property type="match status" value="1"/>
</dbReference>
<comment type="cofactor">
    <cofactor evidence="3">
        <name>Mg(2+)</name>
        <dbReference type="ChEBI" id="CHEBI:18420"/>
    </cofactor>
</comment>
<evidence type="ECO:0000259" key="17">
    <source>
        <dbReference type="PROSITE" id="PS50137"/>
    </source>
</evidence>
<dbReference type="FunCoup" id="A0A5E4EES1">
    <property type="interactions" value="1731"/>
</dbReference>
<evidence type="ECO:0000256" key="8">
    <source>
        <dbReference type="ARBA" id="ARBA00022801"/>
    </source>
</evidence>
<dbReference type="PROSITE" id="PS50137">
    <property type="entry name" value="DS_RBD"/>
    <property type="match status" value="1"/>
</dbReference>
<dbReference type="InterPro" id="IPR004274">
    <property type="entry name" value="FCP1_dom"/>
</dbReference>
<keyword evidence="8" id="KW-0378">Hydrolase</keyword>
<evidence type="ECO:0000256" key="6">
    <source>
        <dbReference type="ARBA" id="ARBA00022473"/>
    </source>
</evidence>
<dbReference type="FunFam" id="3.30.160.20:FF:000035">
    <property type="entry name" value="RNA polymerase II C-terminal domain phosphatase-like 2"/>
    <property type="match status" value="1"/>
</dbReference>
<feature type="compositionally biased region" description="Low complexity" evidence="16">
    <location>
        <begin position="641"/>
        <end position="652"/>
    </location>
</feature>
<dbReference type="OMA" id="QVQKRAN"/>
<evidence type="ECO:0000256" key="12">
    <source>
        <dbReference type="ARBA" id="ARBA00023242"/>
    </source>
</evidence>
<dbReference type="InterPro" id="IPR036412">
    <property type="entry name" value="HAD-like_sf"/>
</dbReference>
<keyword evidence="11" id="KW-0804">Transcription</keyword>
<dbReference type="Pfam" id="PF00035">
    <property type="entry name" value="dsrm"/>
    <property type="match status" value="1"/>
</dbReference>
<dbReference type="InterPro" id="IPR014720">
    <property type="entry name" value="dsRBD_dom"/>
</dbReference>
<evidence type="ECO:0000256" key="11">
    <source>
        <dbReference type="ARBA" id="ARBA00023163"/>
    </source>
</evidence>
<dbReference type="EC" id="3.1.3.16" evidence="5"/>
<dbReference type="Gene3D" id="3.40.50.1000">
    <property type="entry name" value="HAD superfamily/HAD-like"/>
    <property type="match status" value="1"/>
</dbReference>
<dbReference type="InParanoid" id="A0A5E4EES1"/>
<dbReference type="AlphaFoldDB" id="A0A5E4EES1"/>
<dbReference type="Gramene" id="VVA14225">
    <property type="protein sequence ID" value="VVA14225"/>
    <property type="gene ID" value="Prudul26B008708"/>
</dbReference>
<comment type="subcellular location">
    <subcellularLocation>
        <location evidence="4">Nucleus</location>
    </subcellularLocation>
</comment>
<protein>
    <recommendedName>
        <fullName evidence="5">protein-serine/threonine phosphatase</fullName>
        <ecNumber evidence="5">3.1.3.16</ecNumber>
    </recommendedName>
</protein>
<evidence type="ECO:0000256" key="10">
    <source>
        <dbReference type="ARBA" id="ARBA00023015"/>
    </source>
</evidence>
<evidence type="ECO:0000256" key="13">
    <source>
        <dbReference type="ARBA" id="ARBA00047761"/>
    </source>
</evidence>
<feature type="region of interest" description="Disordered" evidence="16">
    <location>
        <begin position="639"/>
        <end position="700"/>
    </location>
</feature>
<name>A0A5E4EES1_PRUDU</name>